<keyword evidence="2" id="KW-1133">Transmembrane helix</keyword>
<evidence type="ECO:0000313" key="3">
    <source>
        <dbReference type="EMBL" id="MBB4901081.1"/>
    </source>
</evidence>
<keyword evidence="2" id="KW-0812">Transmembrane</keyword>
<organism evidence="3 4">
    <name type="scientific">Streptomyces griseomycini</name>
    <dbReference type="NCBI Taxonomy" id="66895"/>
    <lineage>
        <taxon>Bacteria</taxon>
        <taxon>Bacillati</taxon>
        <taxon>Actinomycetota</taxon>
        <taxon>Actinomycetes</taxon>
        <taxon>Kitasatosporales</taxon>
        <taxon>Streptomycetaceae</taxon>
        <taxon>Streptomyces</taxon>
    </lineage>
</organism>
<keyword evidence="2" id="KW-0472">Membrane</keyword>
<feature type="transmembrane region" description="Helical" evidence="2">
    <location>
        <begin position="60"/>
        <end position="77"/>
    </location>
</feature>
<reference evidence="3 4" key="1">
    <citation type="submission" date="2020-08" db="EMBL/GenBank/DDBJ databases">
        <title>Genomic Encyclopedia of Type Strains, Phase III (KMG-III): the genomes of soil and plant-associated and newly described type strains.</title>
        <authorList>
            <person name="Whitman W."/>
        </authorList>
    </citation>
    <scope>NUCLEOTIDE SEQUENCE [LARGE SCALE GENOMIC DNA]</scope>
    <source>
        <strain evidence="3 4">CECT 3273</strain>
    </source>
</reference>
<dbReference type="AlphaFoldDB" id="A0A7W7V8G4"/>
<dbReference type="RefSeq" id="WP_184825241.1">
    <property type="nucleotide sequence ID" value="NZ_BMTI01000001.1"/>
</dbReference>
<dbReference type="EMBL" id="JACHJI010000009">
    <property type="protein sequence ID" value="MBB4901081.1"/>
    <property type="molecule type" value="Genomic_DNA"/>
</dbReference>
<protein>
    <submittedName>
        <fullName evidence="3">Uncharacterized protein</fullName>
    </submittedName>
</protein>
<dbReference type="Proteomes" id="UP000579523">
    <property type="component" value="Unassembled WGS sequence"/>
</dbReference>
<gene>
    <name evidence="3" type="ORF">FHS37_005161</name>
</gene>
<sequence length="207" mass="22508">MLAEEYGYQVSPHPAVDTPGMRAQVGRIRKAAHRGVLWVALFLLLKVLVLSAVFGTELLPFLAGPAACVLVAAWVLTTRLGPKRLLRILEANRWQVWPCRLEKVPGRSSERRVVLLAPDKSVAASFRGSVPTDVWLGTADGRGVLWFAGDLRFPAVAALPGGAPLWYLTPETPEQRAPEPQRGGDGGSVLDDLISEARSAVIWNMLN</sequence>
<accession>A0A7W7V8G4</accession>
<feature type="region of interest" description="Disordered" evidence="1">
    <location>
        <begin position="170"/>
        <end position="189"/>
    </location>
</feature>
<evidence type="ECO:0000256" key="1">
    <source>
        <dbReference type="SAM" id="MobiDB-lite"/>
    </source>
</evidence>
<name>A0A7W7V8G4_9ACTN</name>
<keyword evidence="4" id="KW-1185">Reference proteome</keyword>
<proteinExistence type="predicted"/>
<feature type="transmembrane region" description="Helical" evidence="2">
    <location>
        <begin position="36"/>
        <end position="54"/>
    </location>
</feature>
<evidence type="ECO:0000256" key="2">
    <source>
        <dbReference type="SAM" id="Phobius"/>
    </source>
</evidence>
<evidence type="ECO:0000313" key="4">
    <source>
        <dbReference type="Proteomes" id="UP000579523"/>
    </source>
</evidence>
<comment type="caution">
    <text evidence="3">The sequence shown here is derived from an EMBL/GenBank/DDBJ whole genome shotgun (WGS) entry which is preliminary data.</text>
</comment>